<accession>A0ABZ2GE87</accession>
<sequence>MSRYAGIDAFLAMKEIGWRFDASLHLRSINDGFHPTSRLPISGLGKANGKYT</sequence>
<evidence type="ECO:0000313" key="3">
    <source>
        <dbReference type="Proteomes" id="UP001379444"/>
    </source>
</evidence>
<dbReference type="RefSeq" id="WP_264496093.1">
    <property type="nucleotide sequence ID" value="NZ_CP109947.1"/>
</dbReference>
<name>A0ABZ2GE87_9GAMM</name>
<evidence type="ECO:0000313" key="2">
    <source>
        <dbReference type="EMBL" id="WWO39926.1"/>
    </source>
</evidence>
<organism evidence="2 3">
    <name type="scientific">Pectobacterium cacticida</name>
    <dbReference type="NCBI Taxonomy" id="69221"/>
    <lineage>
        <taxon>Bacteria</taxon>
        <taxon>Pseudomonadati</taxon>
        <taxon>Pseudomonadota</taxon>
        <taxon>Gammaproteobacteria</taxon>
        <taxon>Enterobacterales</taxon>
        <taxon>Pectobacteriaceae</taxon>
        <taxon>Pectobacterium</taxon>
    </lineage>
</organism>
<gene>
    <name evidence="2" type="ORF">QNA12_08195</name>
</gene>
<evidence type="ECO:0000256" key="1">
    <source>
        <dbReference type="SAM" id="MobiDB-lite"/>
    </source>
</evidence>
<feature type="region of interest" description="Disordered" evidence="1">
    <location>
        <begin position="31"/>
        <end position="52"/>
    </location>
</feature>
<keyword evidence="3" id="KW-1185">Reference proteome</keyword>
<reference evidence="2 3" key="1">
    <citation type="journal article" date="2024" name="Front. Plant Sci.">
        <title>Comprehensive phenomic and genomic studies of the species, Pectobacterium cacticida and proposal for reclassification as Alcorniella cacticida comb. nov.</title>
        <authorList>
            <person name="Jonca J."/>
            <person name="Pirhonen M."/>
            <person name="Waleron M.M."/>
            <person name="Gawor J."/>
            <person name="Mrozik A."/>
            <person name="Smoktunowicz M."/>
            <person name="Waleron K."/>
            <person name="Waleron M."/>
        </authorList>
    </citation>
    <scope>NUCLEOTIDE SEQUENCE [LARGE SCALE GENOMIC DNA]</scope>
    <source>
        <strain evidence="2 3">DPMP6</strain>
    </source>
</reference>
<dbReference type="Proteomes" id="UP001379444">
    <property type="component" value="Chromosome"/>
</dbReference>
<protein>
    <submittedName>
        <fullName evidence="2">Uncharacterized protein</fullName>
    </submittedName>
</protein>
<dbReference type="EMBL" id="CP125967">
    <property type="protein sequence ID" value="WWO39926.1"/>
    <property type="molecule type" value="Genomic_DNA"/>
</dbReference>
<proteinExistence type="predicted"/>